<dbReference type="GO" id="GO:0005886">
    <property type="term" value="C:plasma membrane"/>
    <property type="evidence" value="ECO:0007669"/>
    <property type="project" value="TreeGrafter"/>
</dbReference>
<keyword evidence="3 6" id="KW-0812">Transmembrane</keyword>
<evidence type="ECO:0000313" key="8">
    <source>
        <dbReference type="Proteomes" id="UP000069906"/>
    </source>
</evidence>
<evidence type="ECO:0000256" key="6">
    <source>
        <dbReference type="SAM" id="Phobius"/>
    </source>
</evidence>
<dbReference type="GO" id="GO:0015141">
    <property type="term" value="F:succinate transmembrane transporter activity"/>
    <property type="evidence" value="ECO:0007669"/>
    <property type="project" value="UniProtKB-ARBA"/>
</dbReference>
<dbReference type="GeneID" id="25160128"/>
<evidence type="ECO:0000256" key="1">
    <source>
        <dbReference type="ARBA" id="ARBA00004141"/>
    </source>
</evidence>
<feature type="transmembrane region" description="Helical" evidence="6">
    <location>
        <begin position="482"/>
        <end position="502"/>
    </location>
</feature>
<dbReference type="RefSeq" id="WP_050049106.1">
    <property type="nucleotide sequence ID" value="NZ_CP008874.1"/>
</dbReference>
<evidence type="ECO:0000256" key="3">
    <source>
        <dbReference type="ARBA" id="ARBA00022692"/>
    </source>
</evidence>
<dbReference type="PROSITE" id="PS01271">
    <property type="entry name" value="NA_SULFATE"/>
    <property type="match status" value="1"/>
</dbReference>
<keyword evidence="8" id="KW-1185">Reference proteome</keyword>
<dbReference type="EMBL" id="CP008874">
    <property type="protein sequence ID" value="AKH98442.1"/>
    <property type="molecule type" value="Genomic_DNA"/>
</dbReference>
<dbReference type="PANTHER" id="PTHR10283:SF82">
    <property type="entry name" value="SOLUTE CARRIER FAMILY 13 MEMBER 2"/>
    <property type="match status" value="1"/>
</dbReference>
<dbReference type="InterPro" id="IPR031312">
    <property type="entry name" value="Na/sul_symport_CS"/>
</dbReference>
<feature type="transmembrane region" description="Helical" evidence="6">
    <location>
        <begin position="324"/>
        <end position="341"/>
    </location>
</feature>
<feature type="transmembrane region" description="Helical" evidence="6">
    <location>
        <begin position="444"/>
        <end position="462"/>
    </location>
</feature>
<proteinExistence type="predicted"/>
<comment type="subcellular location">
    <subcellularLocation>
        <location evidence="1">Membrane</location>
        <topology evidence="1">Multi-pass membrane protein</topology>
    </subcellularLocation>
</comment>
<evidence type="ECO:0000256" key="5">
    <source>
        <dbReference type="ARBA" id="ARBA00023136"/>
    </source>
</evidence>
<evidence type="ECO:0000256" key="2">
    <source>
        <dbReference type="ARBA" id="ARBA00022448"/>
    </source>
</evidence>
<gene>
    <name evidence="7" type="ORF">HLASF_1975</name>
</gene>
<keyword evidence="2" id="KW-0813">Transport</keyword>
<evidence type="ECO:0000256" key="4">
    <source>
        <dbReference type="ARBA" id="ARBA00022989"/>
    </source>
</evidence>
<dbReference type="InterPro" id="IPR001898">
    <property type="entry name" value="SLC13A/DASS"/>
</dbReference>
<evidence type="ECO:0000313" key="7">
    <source>
        <dbReference type="EMBL" id="AKH98442.1"/>
    </source>
</evidence>
<keyword evidence="4 6" id="KW-1133">Transmembrane helix</keyword>
<feature type="transmembrane region" description="Helical" evidence="6">
    <location>
        <begin position="142"/>
        <end position="164"/>
    </location>
</feature>
<feature type="transmembrane region" description="Helical" evidence="6">
    <location>
        <begin position="361"/>
        <end position="378"/>
    </location>
</feature>
<dbReference type="Proteomes" id="UP000069906">
    <property type="component" value="Chromosome"/>
</dbReference>
<reference evidence="7 8" key="1">
    <citation type="journal article" date="2015" name="ISME J.">
        <title>Elemental sulfur and acetate can support life of a novel strictly anaerobic haloarchaeon.</title>
        <authorList>
            <person name="Sorokin D.Y."/>
            <person name="Kublanov I.V."/>
            <person name="Gavrilov S.N."/>
            <person name="Rojo D."/>
            <person name="Roman P."/>
            <person name="Golyshin P.N."/>
            <person name="Slepak V.Z."/>
            <person name="Smedile F."/>
            <person name="Ferrer M."/>
            <person name="Messina E."/>
            <person name="La Cono V."/>
            <person name="Yakimov M.M."/>
        </authorList>
    </citation>
    <scope>NUCLEOTIDE SEQUENCE [LARGE SCALE GENOMIC DNA]</scope>
    <source>
        <strain evidence="7 8">HSR2</strain>
    </source>
</reference>
<dbReference type="Pfam" id="PF00939">
    <property type="entry name" value="Na_sulph_symp"/>
    <property type="match status" value="1"/>
</dbReference>
<dbReference type="AlphaFoldDB" id="A0A0F7PCM1"/>
<dbReference type="HOGENOM" id="CLU_005170_0_0_2"/>
<keyword evidence="5 6" id="KW-0472">Membrane</keyword>
<sequence length="510" mass="53610">MSERWWTIDWTRERVGLVLGPAAFGFLLAVEPFGLSPPAVATLAGTVWIATWWVTEAIPIPATSLLPVVLFPLSGVVDVAGATAPYANPLVFLLLGGFLLAVAIERWNLHRRLALAIVAVVGVQTDRLLLGFMLSTAFLSMWISNSATAMVMVPIGIAVVVGFAELDEDADHTPTDDGSTDRELIRGVNADPARLPATSFGLALMLGIAYSATIGGVATLIGSPPNAVFAGVARARLGVQIDFLDWMLFAGPLSIAFLFVAWFLLLKLLDPPSIPGDTAQRVLDAQREDLGPISRGERRVAIVFALVAAAWLLRPFVLQPIVPAVTDAVIAIAGGLLLFTIPADRRGSEFLLDWTAASRVPWGVLVLLGGGFSLANAFQESGLDLAIARAFGALGAVPLLALLFVVAVVVVFLTEVTSNTATATVFMPIMASLGAVHGISPLPLMGIVALAASFAFMLPVATPPNAVVFGSGYVTVPQMSRVGVWLNLVGIVAIVALTYLWLPVAVGLMG</sequence>
<name>A0A0F7PCM1_9EURY</name>
<feature type="transmembrane region" description="Helical" evidence="6">
    <location>
        <begin position="243"/>
        <end position="265"/>
    </location>
</feature>
<organism evidence="7 8">
    <name type="scientific">Halanaeroarchaeum sulfurireducens</name>
    <dbReference type="NCBI Taxonomy" id="1604004"/>
    <lineage>
        <taxon>Archaea</taxon>
        <taxon>Methanobacteriati</taxon>
        <taxon>Methanobacteriota</taxon>
        <taxon>Stenosarchaea group</taxon>
        <taxon>Halobacteria</taxon>
        <taxon>Halobacteriales</taxon>
        <taxon>Halobacteriaceae</taxon>
        <taxon>Halanaeroarchaeum</taxon>
    </lineage>
</organism>
<dbReference type="OrthoDB" id="19068at2157"/>
<dbReference type="KEGG" id="hsu:HLASF_1975"/>
<feature type="transmembrane region" description="Helical" evidence="6">
    <location>
        <begin position="420"/>
        <end position="437"/>
    </location>
</feature>
<feature type="transmembrane region" description="Helical" evidence="6">
    <location>
        <begin position="57"/>
        <end position="77"/>
    </location>
</feature>
<feature type="transmembrane region" description="Helical" evidence="6">
    <location>
        <begin position="89"/>
        <end position="107"/>
    </location>
</feature>
<dbReference type="PATRIC" id="fig|1604004.4.peg.2070"/>
<feature type="transmembrane region" description="Helical" evidence="6">
    <location>
        <begin position="390"/>
        <end position="414"/>
    </location>
</feature>
<feature type="transmembrane region" description="Helical" evidence="6">
    <location>
        <begin position="200"/>
        <end position="222"/>
    </location>
</feature>
<accession>A0A0F7PCM1</accession>
<protein>
    <submittedName>
        <fullName evidence="7">DASS family transporter</fullName>
    </submittedName>
</protein>
<dbReference type="PANTHER" id="PTHR10283">
    <property type="entry name" value="SOLUTE CARRIER FAMILY 13 MEMBER"/>
    <property type="match status" value="1"/>
</dbReference>